<reference evidence="1 2" key="1">
    <citation type="journal article" date="2019" name="Nat. Ecol. Evol.">
        <title>Megaphylogeny resolves global patterns of mushroom evolution.</title>
        <authorList>
            <person name="Varga T."/>
            <person name="Krizsan K."/>
            <person name="Foldi C."/>
            <person name="Dima B."/>
            <person name="Sanchez-Garcia M."/>
            <person name="Sanchez-Ramirez S."/>
            <person name="Szollosi G.J."/>
            <person name="Szarkandi J.G."/>
            <person name="Papp V."/>
            <person name="Albert L."/>
            <person name="Andreopoulos W."/>
            <person name="Angelini C."/>
            <person name="Antonin V."/>
            <person name="Barry K.W."/>
            <person name="Bougher N.L."/>
            <person name="Buchanan P."/>
            <person name="Buyck B."/>
            <person name="Bense V."/>
            <person name="Catcheside P."/>
            <person name="Chovatia M."/>
            <person name="Cooper J."/>
            <person name="Damon W."/>
            <person name="Desjardin D."/>
            <person name="Finy P."/>
            <person name="Geml J."/>
            <person name="Haridas S."/>
            <person name="Hughes K."/>
            <person name="Justo A."/>
            <person name="Karasinski D."/>
            <person name="Kautmanova I."/>
            <person name="Kiss B."/>
            <person name="Kocsube S."/>
            <person name="Kotiranta H."/>
            <person name="LaButti K.M."/>
            <person name="Lechner B.E."/>
            <person name="Liimatainen K."/>
            <person name="Lipzen A."/>
            <person name="Lukacs Z."/>
            <person name="Mihaltcheva S."/>
            <person name="Morgado L.N."/>
            <person name="Niskanen T."/>
            <person name="Noordeloos M.E."/>
            <person name="Ohm R.A."/>
            <person name="Ortiz-Santana B."/>
            <person name="Ovrebo C."/>
            <person name="Racz N."/>
            <person name="Riley R."/>
            <person name="Savchenko A."/>
            <person name="Shiryaev A."/>
            <person name="Soop K."/>
            <person name="Spirin V."/>
            <person name="Szebenyi C."/>
            <person name="Tomsovsky M."/>
            <person name="Tulloss R.E."/>
            <person name="Uehling J."/>
            <person name="Grigoriev I.V."/>
            <person name="Vagvolgyi C."/>
            <person name="Papp T."/>
            <person name="Martin F.M."/>
            <person name="Miettinen O."/>
            <person name="Hibbett D.S."/>
            <person name="Nagy L.G."/>
        </authorList>
    </citation>
    <scope>NUCLEOTIDE SEQUENCE [LARGE SCALE GENOMIC DNA]</scope>
    <source>
        <strain evidence="1 2">NL-1719</strain>
    </source>
</reference>
<sequence>MASPPKGKRCVIMLYNGSYDIFGHENYKGKQEQIVEAAVLGADVLVVAPTGMGKSVCFQVPAIVAKHGVTLVVSPLLEVAILQSKQLPVYALSSQTSDGEKQQIMEDLKSGNPGCRLLYVTPERIVKDNFKWILNHLHSRGQINRLVIDEAHCISEWGHDFRASYRGLDFFREKYKEVPIMALTATATLFVQEDIIRSLKMSREHLFRALHPFNRSNLYYEIRYLSTMDSEEQMANIYQYISTLHNRRGSPSSGVVYCRAKATCNQLAGYLKDKGLNARPYHADLEPAVLDQTLKEWTRGGTGEGGIDLSLPMLDLYDHRYIIHYDLPKSLEGYYQETGRAGRDGLPSKCVLYYSREDAHRLSQLISKTHERRTAAAGNGPPPSQRTTNSLTALISFAENVGVCRHISICRYFGEKISTTDAEVVKGYCDKMCDVCAYPDKTKRKKAGLSSVSPAEADFFRQIGNSSRYPGYDEEPSPSERYCGPSRHMNPYTPELKRPYDGGANGSAKKPKVNLAPMMVTRAFNSASSLKKPFKTPFKSTPPSSSPATSPPNIAGPSTSKKNDSSYSSSPPVEMGPPQPPHMSEFEEEDEDLPERIMDGYVPESKFSSLIDFEVKLEASMSAKVKLELREAAFQEICHSLAKHLIDDPLKEEMWASLKASSLSLDSRTEIVLDSVQEIEFLVLSLCSTDEGYQRRLGIIVKALKDLGNPAKWGQPREDQKAGTPEDTEQLLEIIRQKRQDYKDATGL</sequence>
<proteinExistence type="predicted"/>
<keyword evidence="1" id="KW-0547">Nucleotide-binding</keyword>
<evidence type="ECO:0000313" key="2">
    <source>
        <dbReference type="Proteomes" id="UP000308600"/>
    </source>
</evidence>
<keyword evidence="2" id="KW-1185">Reference proteome</keyword>
<protein>
    <submittedName>
        <fullName evidence="1">ATP-dependent DNA helicase</fullName>
    </submittedName>
</protein>
<keyword evidence="1" id="KW-0347">Helicase</keyword>
<dbReference type="EMBL" id="ML208543">
    <property type="protein sequence ID" value="TFK63048.1"/>
    <property type="molecule type" value="Genomic_DNA"/>
</dbReference>
<dbReference type="Proteomes" id="UP000308600">
    <property type="component" value="Unassembled WGS sequence"/>
</dbReference>
<name>A0ACD3AAZ2_9AGAR</name>
<evidence type="ECO:0000313" key="1">
    <source>
        <dbReference type="EMBL" id="TFK63048.1"/>
    </source>
</evidence>
<keyword evidence="1" id="KW-0378">Hydrolase</keyword>
<keyword evidence="1" id="KW-0067">ATP-binding</keyword>
<accession>A0ACD3AAZ2</accession>
<organism evidence="1 2">
    <name type="scientific">Pluteus cervinus</name>
    <dbReference type="NCBI Taxonomy" id="181527"/>
    <lineage>
        <taxon>Eukaryota</taxon>
        <taxon>Fungi</taxon>
        <taxon>Dikarya</taxon>
        <taxon>Basidiomycota</taxon>
        <taxon>Agaricomycotina</taxon>
        <taxon>Agaricomycetes</taxon>
        <taxon>Agaricomycetidae</taxon>
        <taxon>Agaricales</taxon>
        <taxon>Pluteineae</taxon>
        <taxon>Pluteaceae</taxon>
        <taxon>Pluteus</taxon>
    </lineage>
</organism>
<gene>
    <name evidence="1" type="ORF">BDN72DRAFT_848093</name>
</gene>